<reference evidence="1" key="1">
    <citation type="submission" date="2018-02" db="EMBL/GenBank/DDBJ databases">
        <title>Rhizophora mucronata_Transcriptome.</title>
        <authorList>
            <person name="Meera S.P."/>
            <person name="Sreeshan A."/>
            <person name="Augustine A."/>
        </authorList>
    </citation>
    <scope>NUCLEOTIDE SEQUENCE</scope>
    <source>
        <tissue evidence="1">Leaf</tissue>
    </source>
</reference>
<sequence>MSRLPLCSSFPLLILHRAGSRQHSVPRHLTCLSASCSAVACF</sequence>
<organism evidence="1">
    <name type="scientific">Rhizophora mucronata</name>
    <name type="common">Asiatic mangrove</name>
    <dbReference type="NCBI Taxonomy" id="61149"/>
    <lineage>
        <taxon>Eukaryota</taxon>
        <taxon>Viridiplantae</taxon>
        <taxon>Streptophyta</taxon>
        <taxon>Embryophyta</taxon>
        <taxon>Tracheophyta</taxon>
        <taxon>Spermatophyta</taxon>
        <taxon>Magnoliopsida</taxon>
        <taxon>eudicotyledons</taxon>
        <taxon>Gunneridae</taxon>
        <taxon>Pentapetalae</taxon>
        <taxon>rosids</taxon>
        <taxon>fabids</taxon>
        <taxon>Malpighiales</taxon>
        <taxon>Rhizophoraceae</taxon>
        <taxon>Rhizophora</taxon>
    </lineage>
</organism>
<proteinExistence type="predicted"/>
<name>A0A2P2NAV2_RHIMU</name>
<accession>A0A2P2NAV2</accession>
<protein>
    <submittedName>
        <fullName evidence="1">Uncharacterized protein</fullName>
    </submittedName>
</protein>
<dbReference type="AlphaFoldDB" id="A0A2P2NAV2"/>
<evidence type="ECO:0000313" key="1">
    <source>
        <dbReference type="EMBL" id="MBX39614.1"/>
    </source>
</evidence>
<dbReference type="EMBL" id="GGEC01059130">
    <property type="protein sequence ID" value="MBX39614.1"/>
    <property type="molecule type" value="Transcribed_RNA"/>
</dbReference>